<dbReference type="CDD" id="cd02440">
    <property type="entry name" value="AdoMet_MTases"/>
    <property type="match status" value="1"/>
</dbReference>
<evidence type="ECO:0000256" key="3">
    <source>
        <dbReference type="ARBA" id="ARBA00022679"/>
    </source>
</evidence>
<dbReference type="Gene3D" id="3.40.50.150">
    <property type="entry name" value="Vaccinia Virus protein VP39"/>
    <property type="match status" value="1"/>
</dbReference>
<evidence type="ECO:0000256" key="4">
    <source>
        <dbReference type="SAM" id="MobiDB-lite"/>
    </source>
</evidence>
<dbReference type="GO" id="GO:0008757">
    <property type="term" value="F:S-adenosylmethionine-dependent methyltransferase activity"/>
    <property type="evidence" value="ECO:0007669"/>
    <property type="project" value="InterPro"/>
</dbReference>
<evidence type="ECO:0000313" key="6">
    <source>
        <dbReference type="EMBL" id="HJB11939.1"/>
    </source>
</evidence>
<sequence>MPDPQHPPVPPVSRRSQPRFRSRERRAELAAAFTAQGPDYDRLRPGYPAQAIDAILTAAGPATVAGSAGAAGPATTAIDLGAGTGKLTLALAARGLNVAAVDPSAAMLEVIESATAPVPGTAPAPGATSAPTTAPAPAPVSVRTLRRSAEDTGLPSDAADIVTAAQAWHWFDLEPATAEAHRLLRPGGVLALLWNTLDVQIPWVHRYARIMHAGDVQRDDFSPPMTGDFTLLERRVVRWEDPRTTAELIDLARTRSYVITASETIRDKVLANLDWYVHEHLGHERGAVVGLPYRTDLFLYRPTG</sequence>
<evidence type="ECO:0000313" key="7">
    <source>
        <dbReference type="Proteomes" id="UP000823823"/>
    </source>
</evidence>
<proteinExistence type="inferred from homology"/>
<protein>
    <submittedName>
        <fullName evidence="6">Class I SAM-dependent methyltransferase</fullName>
    </submittedName>
</protein>
<dbReference type="SUPFAM" id="SSF53335">
    <property type="entry name" value="S-adenosyl-L-methionine-dependent methyltransferases"/>
    <property type="match status" value="1"/>
</dbReference>
<comment type="caution">
    <text evidence="6">The sequence shown here is derived from an EMBL/GenBank/DDBJ whole genome shotgun (WGS) entry which is preliminary data.</text>
</comment>
<feature type="compositionally biased region" description="Pro residues" evidence="4">
    <location>
        <begin position="1"/>
        <end position="11"/>
    </location>
</feature>
<dbReference type="EMBL" id="DWZH01000130">
    <property type="protein sequence ID" value="HJB11939.1"/>
    <property type="molecule type" value="Genomic_DNA"/>
</dbReference>
<reference evidence="6" key="2">
    <citation type="submission" date="2021-04" db="EMBL/GenBank/DDBJ databases">
        <authorList>
            <person name="Gilroy R."/>
        </authorList>
    </citation>
    <scope>NUCLEOTIDE SEQUENCE</scope>
    <source>
        <strain evidence="6">ChiHjej13B12-24818</strain>
    </source>
</reference>
<dbReference type="Proteomes" id="UP000823823">
    <property type="component" value="Unassembled WGS sequence"/>
</dbReference>
<comment type="similarity">
    <text evidence="1">Belongs to the methyltransferase superfamily.</text>
</comment>
<feature type="region of interest" description="Disordered" evidence="4">
    <location>
        <begin position="1"/>
        <end position="33"/>
    </location>
</feature>
<dbReference type="PANTHER" id="PTHR44942">
    <property type="entry name" value="METHYLTRANSF_11 DOMAIN-CONTAINING PROTEIN"/>
    <property type="match status" value="1"/>
</dbReference>
<dbReference type="InterPro" id="IPR051052">
    <property type="entry name" value="Diverse_substrate_MTase"/>
</dbReference>
<name>A0A9D2LG27_9MICO</name>
<dbReference type="Pfam" id="PF08241">
    <property type="entry name" value="Methyltransf_11"/>
    <property type="match status" value="1"/>
</dbReference>
<gene>
    <name evidence="6" type="ORF">H9786_15690</name>
</gene>
<dbReference type="PANTHER" id="PTHR44942:SF4">
    <property type="entry name" value="METHYLTRANSFERASE TYPE 11 DOMAIN-CONTAINING PROTEIN"/>
    <property type="match status" value="1"/>
</dbReference>
<dbReference type="GO" id="GO:0032259">
    <property type="term" value="P:methylation"/>
    <property type="evidence" value="ECO:0007669"/>
    <property type="project" value="UniProtKB-KW"/>
</dbReference>
<feature type="domain" description="Methyltransferase type 11" evidence="5">
    <location>
        <begin position="79"/>
        <end position="191"/>
    </location>
</feature>
<evidence type="ECO:0000256" key="2">
    <source>
        <dbReference type="ARBA" id="ARBA00022603"/>
    </source>
</evidence>
<evidence type="ECO:0000256" key="1">
    <source>
        <dbReference type="ARBA" id="ARBA00008361"/>
    </source>
</evidence>
<keyword evidence="3" id="KW-0808">Transferase</keyword>
<feature type="region of interest" description="Disordered" evidence="4">
    <location>
        <begin position="119"/>
        <end position="140"/>
    </location>
</feature>
<organism evidence="6 7">
    <name type="scientific">Candidatus Brachybacterium merdavium</name>
    <dbReference type="NCBI Taxonomy" id="2838513"/>
    <lineage>
        <taxon>Bacteria</taxon>
        <taxon>Bacillati</taxon>
        <taxon>Actinomycetota</taxon>
        <taxon>Actinomycetes</taxon>
        <taxon>Micrococcales</taxon>
        <taxon>Dermabacteraceae</taxon>
        <taxon>Brachybacterium</taxon>
    </lineage>
</organism>
<keyword evidence="2 6" id="KW-0489">Methyltransferase</keyword>
<dbReference type="InterPro" id="IPR029063">
    <property type="entry name" value="SAM-dependent_MTases_sf"/>
</dbReference>
<dbReference type="InterPro" id="IPR013216">
    <property type="entry name" value="Methyltransf_11"/>
</dbReference>
<evidence type="ECO:0000259" key="5">
    <source>
        <dbReference type="Pfam" id="PF08241"/>
    </source>
</evidence>
<accession>A0A9D2LG27</accession>
<reference evidence="6" key="1">
    <citation type="journal article" date="2021" name="PeerJ">
        <title>Extensive microbial diversity within the chicken gut microbiome revealed by metagenomics and culture.</title>
        <authorList>
            <person name="Gilroy R."/>
            <person name="Ravi A."/>
            <person name="Getino M."/>
            <person name="Pursley I."/>
            <person name="Horton D.L."/>
            <person name="Alikhan N.F."/>
            <person name="Baker D."/>
            <person name="Gharbi K."/>
            <person name="Hall N."/>
            <person name="Watson M."/>
            <person name="Adriaenssens E.M."/>
            <person name="Foster-Nyarko E."/>
            <person name="Jarju S."/>
            <person name="Secka A."/>
            <person name="Antonio M."/>
            <person name="Oren A."/>
            <person name="Chaudhuri R.R."/>
            <person name="La Ragione R."/>
            <person name="Hildebrand F."/>
            <person name="Pallen M.J."/>
        </authorList>
    </citation>
    <scope>NUCLEOTIDE SEQUENCE</scope>
    <source>
        <strain evidence="6">ChiHjej13B12-24818</strain>
    </source>
</reference>
<dbReference type="AlphaFoldDB" id="A0A9D2LG27"/>